<dbReference type="GO" id="GO:0047661">
    <property type="term" value="F:amino-acid racemase activity"/>
    <property type="evidence" value="ECO:0007669"/>
    <property type="project" value="InterPro"/>
</dbReference>
<dbReference type="InterPro" id="IPR052186">
    <property type="entry name" value="Hydantoin_racemase-like"/>
</dbReference>
<dbReference type="InterPro" id="IPR015942">
    <property type="entry name" value="Asp/Glu/hydantoin_racemase"/>
</dbReference>
<dbReference type="Gene3D" id="3.40.50.12500">
    <property type="match status" value="1"/>
</dbReference>
<dbReference type="Pfam" id="PF01177">
    <property type="entry name" value="Asp_Glu_race"/>
    <property type="match status" value="1"/>
</dbReference>
<dbReference type="InterPro" id="IPR053714">
    <property type="entry name" value="Iso_Racemase_Enz_sf"/>
</dbReference>
<dbReference type="PANTHER" id="PTHR28047:SF5">
    <property type="entry name" value="PROTEIN DCG1"/>
    <property type="match status" value="1"/>
</dbReference>
<evidence type="ECO:0000313" key="2">
    <source>
        <dbReference type="EMBL" id="MXV64054.1"/>
    </source>
</evidence>
<dbReference type="AlphaFoldDB" id="A0A6B0VRI9"/>
<keyword evidence="3" id="KW-1185">Reference proteome</keyword>
<dbReference type="RefSeq" id="WP_160067000.1">
    <property type="nucleotide sequence ID" value="NZ_WUYX01000069.1"/>
</dbReference>
<reference evidence="2 3" key="1">
    <citation type="submission" date="2020-01" db="EMBL/GenBank/DDBJ databases">
        <title>Natronorubrum sp. JWXQ-INN 674 isolated from Inner Mongolia Autonomous Region of China.</title>
        <authorList>
            <person name="Xue Q."/>
        </authorList>
    </citation>
    <scope>NUCLEOTIDE SEQUENCE [LARGE SCALE GENOMIC DNA]</scope>
    <source>
        <strain evidence="2 3">JWXQ-INN-674</strain>
    </source>
</reference>
<accession>A0A6B0VRI9</accession>
<comment type="caution">
    <text evidence="2">The sequence shown here is derived from an EMBL/GenBank/DDBJ whole genome shotgun (WGS) entry which is preliminary data.</text>
</comment>
<proteinExistence type="inferred from homology"/>
<dbReference type="PANTHER" id="PTHR28047">
    <property type="entry name" value="PROTEIN DCG1"/>
    <property type="match status" value="1"/>
</dbReference>
<sequence>MSTNATRIRWIDPVGHDDFSDDIEALLNETKRETTEVEVVSLDRGPHHVEFHYYESLVLPDVLHRVKEAENDGVDATVIGCFYDLGLEEAREVSDSMPVMGPAQATTHLASTMGDTFSVIVGRRKWVPQMRSTIARYGFDDRLASFRPVDLGVLDFQADPERTRERLTTAAQSAIEEDHAEVIILGCTAEYGFHETLQDELGGPVLDAVVAPFKFAELQAELASLGWSHSNIGGYESPRPAEIHDWDVPEDFSTRGVWDHSSSEN</sequence>
<protein>
    <submittedName>
        <fullName evidence="2">Hydantoin racemase</fullName>
    </submittedName>
</protein>
<name>A0A6B0VRI9_9EURY</name>
<evidence type="ECO:0000313" key="3">
    <source>
        <dbReference type="Proteomes" id="UP000434101"/>
    </source>
</evidence>
<evidence type="ECO:0000256" key="1">
    <source>
        <dbReference type="ARBA" id="ARBA00038414"/>
    </source>
</evidence>
<comment type="similarity">
    <text evidence="1">Belongs to the HyuE racemase family.</text>
</comment>
<gene>
    <name evidence="2" type="ORF">GS429_18690</name>
</gene>
<organism evidence="2 3">
    <name type="scientific">Natronorubrum halalkaliphilum</name>
    <dbReference type="NCBI Taxonomy" id="2691917"/>
    <lineage>
        <taxon>Archaea</taxon>
        <taxon>Methanobacteriati</taxon>
        <taxon>Methanobacteriota</taxon>
        <taxon>Stenosarchaea group</taxon>
        <taxon>Halobacteria</taxon>
        <taxon>Halobacteriales</taxon>
        <taxon>Natrialbaceae</taxon>
        <taxon>Natronorubrum</taxon>
    </lineage>
</organism>
<dbReference type="EMBL" id="WUYX01000069">
    <property type="protein sequence ID" value="MXV64054.1"/>
    <property type="molecule type" value="Genomic_DNA"/>
</dbReference>
<dbReference type="Proteomes" id="UP000434101">
    <property type="component" value="Unassembled WGS sequence"/>
</dbReference>
<dbReference type="OrthoDB" id="161830at2157"/>